<evidence type="ECO:0000256" key="1">
    <source>
        <dbReference type="ARBA" id="ARBA00022801"/>
    </source>
</evidence>
<sequence>MRQFIKVSFISLGLLGAGLLSQGGYIQAKAQLAQVLIEHAWQQQLDTGKPVKPWPWADTHPLAKLTLANNDKPIMVLQGADMSTLAFGPGMVSSERQYPVPNKVIFGHKDTHFAALKNLKLGDDIRLVTADKQVLDYQVTERKVVSEDDTHLLVNPNQEVLSLVTCYPFNSQIIGGDKRYLVQATRVYPAVASIDLAELKRPSIRF</sequence>
<protein>
    <submittedName>
        <fullName evidence="2">Class GN sortase</fullName>
    </submittedName>
</protein>
<reference evidence="2 3" key="1">
    <citation type="journal article" date="2014" name="Int. J. Syst. Evol. Microbiol.">
        <title>Complete genome sequence of Corynebacterium casei LMG S-19264T (=DSM 44701T), isolated from a smear-ripened cheese.</title>
        <authorList>
            <consortium name="US DOE Joint Genome Institute (JGI-PGF)"/>
            <person name="Walter F."/>
            <person name="Albersmeier A."/>
            <person name="Kalinowski J."/>
            <person name="Ruckert C."/>
        </authorList>
    </citation>
    <scope>NUCLEOTIDE SEQUENCE [LARGE SCALE GENOMIC DNA]</scope>
    <source>
        <strain evidence="2 3">NBRC 112785</strain>
    </source>
</reference>
<dbReference type="GO" id="GO:0016787">
    <property type="term" value="F:hydrolase activity"/>
    <property type="evidence" value="ECO:0007669"/>
    <property type="project" value="UniProtKB-KW"/>
</dbReference>
<keyword evidence="1" id="KW-0378">Hydrolase</keyword>
<dbReference type="Proteomes" id="UP001157439">
    <property type="component" value="Unassembled WGS sequence"/>
</dbReference>
<organism evidence="2 3">
    <name type="scientific">Paraferrimonas haliotis</name>
    <dbReference type="NCBI Taxonomy" id="2013866"/>
    <lineage>
        <taxon>Bacteria</taxon>
        <taxon>Pseudomonadati</taxon>
        <taxon>Pseudomonadota</taxon>
        <taxon>Gammaproteobacteria</taxon>
        <taxon>Alteromonadales</taxon>
        <taxon>Ferrimonadaceae</taxon>
        <taxon>Paraferrimonas</taxon>
    </lineage>
</organism>
<keyword evidence="3" id="KW-1185">Reference proteome</keyword>
<proteinExistence type="predicted"/>
<name>A0AA37TS79_9GAMM</name>
<dbReference type="RefSeq" id="WP_095499218.1">
    <property type="nucleotide sequence ID" value="NZ_BSPO01000003.1"/>
</dbReference>
<comment type="caution">
    <text evidence="2">The sequence shown here is derived from an EMBL/GenBank/DDBJ whole genome shotgun (WGS) entry which is preliminary data.</text>
</comment>
<gene>
    <name evidence="2" type="primary">srtA</name>
    <name evidence="2" type="ORF">GCM10007894_23820</name>
</gene>
<dbReference type="Gene3D" id="2.40.260.10">
    <property type="entry name" value="Sortase"/>
    <property type="match status" value="1"/>
</dbReference>
<dbReference type="CDD" id="cd05828">
    <property type="entry name" value="Sortase_D_1"/>
    <property type="match status" value="1"/>
</dbReference>
<dbReference type="InterPro" id="IPR023365">
    <property type="entry name" value="Sortase_dom-sf"/>
</dbReference>
<dbReference type="InterPro" id="IPR005754">
    <property type="entry name" value="Sortase"/>
</dbReference>
<dbReference type="Pfam" id="PF04203">
    <property type="entry name" value="Sortase"/>
    <property type="match status" value="1"/>
</dbReference>
<dbReference type="InterPro" id="IPR041999">
    <property type="entry name" value="Sortase_D_1"/>
</dbReference>
<dbReference type="AlphaFoldDB" id="A0AA37TS79"/>
<evidence type="ECO:0000313" key="3">
    <source>
        <dbReference type="Proteomes" id="UP001157439"/>
    </source>
</evidence>
<dbReference type="NCBIfam" id="TIGR01076">
    <property type="entry name" value="sortase_fam"/>
    <property type="match status" value="1"/>
</dbReference>
<evidence type="ECO:0000313" key="2">
    <source>
        <dbReference type="EMBL" id="GLS84405.1"/>
    </source>
</evidence>
<dbReference type="EMBL" id="BSPO01000003">
    <property type="protein sequence ID" value="GLS84405.1"/>
    <property type="molecule type" value="Genomic_DNA"/>
</dbReference>
<accession>A0AA37TS79</accession>
<dbReference type="InterPro" id="IPR022445">
    <property type="entry name" value="Sortase_proteobact_type"/>
</dbReference>
<dbReference type="SUPFAM" id="SSF63817">
    <property type="entry name" value="Sortase"/>
    <property type="match status" value="1"/>
</dbReference>
<dbReference type="NCBIfam" id="TIGR03784">
    <property type="entry name" value="marine_sortase"/>
    <property type="match status" value="1"/>
</dbReference>